<dbReference type="InterPro" id="IPR023213">
    <property type="entry name" value="CAT-like_dom_sf"/>
</dbReference>
<evidence type="ECO:0000259" key="10">
    <source>
        <dbReference type="Pfam" id="PF06974"/>
    </source>
</evidence>
<dbReference type="STRING" id="1391654.AKJ09_02927"/>
<accession>A0A0K1PRW1</accession>
<dbReference type="PANTHER" id="PTHR31650:SF1">
    <property type="entry name" value="WAX ESTER SYNTHASE_DIACYLGLYCEROL ACYLTRANSFERASE 4-RELATED"/>
    <property type="match status" value="1"/>
</dbReference>
<dbReference type="Proteomes" id="UP000064967">
    <property type="component" value="Chromosome"/>
</dbReference>
<proteinExistence type="inferred from homology"/>
<dbReference type="GO" id="GO:0019432">
    <property type="term" value="P:triglyceride biosynthetic process"/>
    <property type="evidence" value="ECO:0007669"/>
    <property type="project" value="UniProtKB-UniPathway"/>
</dbReference>
<protein>
    <recommendedName>
        <fullName evidence="4">diacylglycerol O-acyltransferase</fullName>
        <ecNumber evidence="4">2.3.1.20</ecNumber>
    </recommendedName>
</protein>
<dbReference type="Gene3D" id="3.30.559.10">
    <property type="entry name" value="Chloramphenicol acetyltransferase-like domain"/>
    <property type="match status" value="1"/>
</dbReference>
<dbReference type="SUPFAM" id="SSF52777">
    <property type="entry name" value="CoA-dependent acyltransferases"/>
    <property type="match status" value="2"/>
</dbReference>
<evidence type="ECO:0000259" key="9">
    <source>
        <dbReference type="Pfam" id="PF03007"/>
    </source>
</evidence>
<reference evidence="11 12" key="1">
    <citation type="submission" date="2015-08" db="EMBL/GenBank/DDBJ databases">
        <authorList>
            <person name="Babu N.S."/>
            <person name="Beckwith C.J."/>
            <person name="Beseler K.G."/>
            <person name="Brison A."/>
            <person name="Carone J.V."/>
            <person name="Caskin T.P."/>
            <person name="Diamond M."/>
            <person name="Durham M.E."/>
            <person name="Foxe J.M."/>
            <person name="Go M."/>
            <person name="Henderson B.A."/>
            <person name="Jones I.B."/>
            <person name="McGettigan J.A."/>
            <person name="Micheletti S.J."/>
            <person name="Nasrallah M.E."/>
            <person name="Ortiz D."/>
            <person name="Piller C.R."/>
            <person name="Privatt S.R."/>
            <person name="Schneider S.L."/>
            <person name="Sharp S."/>
            <person name="Smith T.C."/>
            <person name="Stanton J.D."/>
            <person name="Ullery H.E."/>
            <person name="Wilson R.J."/>
            <person name="Serrano M.G."/>
            <person name="Buck G."/>
            <person name="Lee V."/>
            <person name="Wang Y."/>
            <person name="Carvalho R."/>
            <person name="Voegtly L."/>
            <person name="Shi R."/>
            <person name="Duckworth R."/>
            <person name="Johnson A."/>
            <person name="Loviza R."/>
            <person name="Walstead R."/>
            <person name="Shah Z."/>
            <person name="Kiflezghi M."/>
            <person name="Wade K."/>
            <person name="Ball S.L."/>
            <person name="Bradley K.W."/>
            <person name="Asai D.J."/>
            <person name="Bowman C.A."/>
            <person name="Russell D.A."/>
            <person name="Pope W.H."/>
            <person name="Jacobs-Sera D."/>
            <person name="Hendrix R.W."/>
            <person name="Hatfull G.F."/>
        </authorList>
    </citation>
    <scope>NUCLEOTIDE SEQUENCE [LARGE SCALE GENOMIC DNA]</scope>
    <source>
        <strain evidence="11 12">DSM 27648</strain>
    </source>
</reference>
<organism evidence="11 12">
    <name type="scientific">Labilithrix luteola</name>
    <dbReference type="NCBI Taxonomy" id="1391654"/>
    <lineage>
        <taxon>Bacteria</taxon>
        <taxon>Pseudomonadati</taxon>
        <taxon>Myxococcota</taxon>
        <taxon>Polyangia</taxon>
        <taxon>Polyangiales</taxon>
        <taxon>Labilitrichaceae</taxon>
        <taxon>Labilithrix</taxon>
    </lineage>
</organism>
<dbReference type="InterPro" id="IPR009721">
    <property type="entry name" value="O-acyltransferase_WSD1_C"/>
</dbReference>
<feature type="domain" description="O-acyltransferase WSD1-like N-terminal" evidence="9">
    <location>
        <begin position="18"/>
        <end position="137"/>
    </location>
</feature>
<dbReference type="EMBL" id="CP012333">
    <property type="protein sequence ID" value="AKU96263.1"/>
    <property type="molecule type" value="Genomic_DNA"/>
</dbReference>
<dbReference type="KEGG" id="llu:AKJ09_02927"/>
<comment type="pathway">
    <text evidence="2">Lipid metabolism.</text>
</comment>
<dbReference type="Pfam" id="PF03007">
    <property type="entry name" value="WS_DGAT_cat"/>
    <property type="match status" value="1"/>
</dbReference>
<evidence type="ECO:0000256" key="2">
    <source>
        <dbReference type="ARBA" id="ARBA00005189"/>
    </source>
</evidence>
<sequence length="405" mass="43521">MSPMVVDVLVELEGELSRSSSSALLARLAQFPRFRERPVEASLPGGRARWEADSEFVLARHVDHVELDDATDAALRAFVSRTVGEPLDLRYPGWHVYVIQRPGVGTAILFRVHHCMADGFALLGLLAALEDVPTEQVVRSHASAGQPGLVGSAMTFARLAAMPNDPSTPLKAPLSGEKQVAWTTPIELRAIKRDAHLLDATVNDVLVAVLAGALGRYLSRRGLETRGLSIHAMVPVNLRTAQPPTRLGNQFGLFLLDLPLGIANPVTRIVTVKRMLDALKASHEAVITNIALKAMGRAPRSAERLAVEFFARKASLVLTNVPGPVQRTSLAGVPISRISFWVPQAGRLGLGLSIFSYAGEVTVGIFSDAALVPDSELLAHDIEVEFAVLDCAVRSSVERSALSNA</sequence>
<dbReference type="AlphaFoldDB" id="A0A0K1PRW1"/>
<evidence type="ECO:0000256" key="1">
    <source>
        <dbReference type="ARBA" id="ARBA00004771"/>
    </source>
</evidence>
<comment type="pathway">
    <text evidence="1">Glycerolipid metabolism; triacylglycerol biosynthesis.</text>
</comment>
<dbReference type="PATRIC" id="fig|1391654.3.peg.2959"/>
<dbReference type="UniPathway" id="UPA00282"/>
<gene>
    <name evidence="11" type="ORF">AKJ09_02927</name>
</gene>
<comment type="catalytic activity">
    <reaction evidence="8">
        <text>an acyl-CoA + a 1,2-diacyl-sn-glycerol = a triacyl-sn-glycerol + CoA</text>
        <dbReference type="Rhea" id="RHEA:10868"/>
        <dbReference type="ChEBI" id="CHEBI:17815"/>
        <dbReference type="ChEBI" id="CHEBI:57287"/>
        <dbReference type="ChEBI" id="CHEBI:58342"/>
        <dbReference type="ChEBI" id="CHEBI:64615"/>
        <dbReference type="EC" id="2.3.1.20"/>
    </reaction>
</comment>
<evidence type="ECO:0000256" key="5">
    <source>
        <dbReference type="ARBA" id="ARBA00022679"/>
    </source>
</evidence>
<keyword evidence="12" id="KW-1185">Reference proteome</keyword>
<keyword evidence="5 11" id="KW-0808">Transferase</keyword>
<dbReference type="EC" id="2.3.1.20" evidence="4"/>
<feature type="domain" description="O-acyltransferase WSD1 C-terminal" evidence="10">
    <location>
        <begin position="248"/>
        <end position="388"/>
    </location>
</feature>
<evidence type="ECO:0000256" key="8">
    <source>
        <dbReference type="ARBA" id="ARBA00048109"/>
    </source>
</evidence>
<dbReference type="InterPro" id="IPR045034">
    <property type="entry name" value="O-acyltransferase_WSD1-like"/>
</dbReference>
<evidence type="ECO:0000256" key="3">
    <source>
        <dbReference type="ARBA" id="ARBA00009587"/>
    </source>
</evidence>
<keyword evidence="6" id="KW-0319">Glycerol metabolism</keyword>
<evidence type="ECO:0000256" key="4">
    <source>
        <dbReference type="ARBA" id="ARBA00013244"/>
    </source>
</evidence>
<evidence type="ECO:0000256" key="7">
    <source>
        <dbReference type="ARBA" id="ARBA00023315"/>
    </source>
</evidence>
<dbReference type="PANTHER" id="PTHR31650">
    <property type="entry name" value="O-ACYLTRANSFERASE (WSD1-LIKE) FAMILY PROTEIN"/>
    <property type="match status" value="1"/>
</dbReference>
<dbReference type="InterPro" id="IPR004255">
    <property type="entry name" value="O-acyltransferase_WSD1_N"/>
</dbReference>
<evidence type="ECO:0000313" key="11">
    <source>
        <dbReference type="EMBL" id="AKU96263.1"/>
    </source>
</evidence>
<comment type="similarity">
    <text evidence="3">Belongs to the long-chain O-acyltransferase family.</text>
</comment>
<dbReference type="GO" id="GO:0005886">
    <property type="term" value="C:plasma membrane"/>
    <property type="evidence" value="ECO:0007669"/>
    <property type="project" value="TreeGrafter"/>
</dbReference>
<dbReference type="Pfam" id="PF06974">
    <property type="entry name" value="WS_DGAT_C"/>
    <property type="match status" value="1"/>
</dbReference>
<dbReference type="GO" id="GO:0004144">
    <property type="term" value="F:diacylglycerol O-acyltransferase activity"/>
    <property type="evidence" value="ECO:0007669"/>
    <property type="project" value="UniProtKB-EC"/>
</dbReference>
<evidence type="ECO:0000313" key="12">
    <source>
        <dbReference type="Proteomes" id="UP000064967"/>
    </source>
</evidence>
<keyword evidence="7 11" id="KW-0012">Acyltransferase</keyword>
<name>A0A0K1PRW1_9BACT</name>
<evidence type="ECO:0000256" key="6">
    <source>
        <dbReference type="ARBA" id="ARBA00022798"/>
    </source>
</evidence>
<dbReference type="GO" id="GO:0006071">
    <property type="term" value="P:glycerol metabolic process"/>
    <property type="evidence" value="ECO:0007669"/>
    <property type="project" value="UniProtKB-KW"/>
</dbReference>